<keyword evidence="1" id="KW-0472">Membrane</keyword>
<reference evidence="2" key="1">
    <citation type="submission" date="2020-03" db="EMBL/GenBank/DDBJ databases">
        <authorList>
            <person name="Weist P."/>
        </authorList>
    </citation>
    <scope>NUCLEOTIDE SEQUENCE</scope>
</reference>
<evidence type="ECO:0000313" key="2">
    <source>
        <dbReference type="EMBL" id="CAB1450882.1"/>
    </source>
</evidence>
<name>A0A9N7VK97_PLEPL</name>
<sequence length="71" mass="8065">MNQTDSLRELYRLCSNRGEVVCWIIFLGSFLCFLSRDRSGGQGSPTSAATRTQTDATLRCPFPSFRYNVYC</sequence>
<dbReference type="EMBL" id="CADEAL010004069">
    <property type="protein sequence ID" value="CAB1450882.1"/>
    <property type="molecule type" value="Genomic_DNA"/>
</dbReference>
<proteinExistence type="predicted"/>
<accession>A0A9N7VK97</accession>
<keyword evidence="3" id="KW-1185">Reference proteome</keyword>
<organism evidence="2 3">
    <name type="scientific">Pleuronectes platessa</name>
    <name type="common">European plaice</name>
    <dbReference type="NCBI Taxonomy" id="8262"/>
    <lineage>
        <taxon>Eukaryota</taxon>
        <taxon>Metazoa</taxon>
        <taxon>Chordata</taxon>
        <taxon>Craniata</taxon>
        <taxon>Vertebrata</taxon>
        <taxon>Euteleostomi</taxon>
        <taxon>Actinopterygii</taxon>
        <taxon>Neopterygii</taxon>
        <taxon>Teleostei</taxon>
        <taxon>Neoteleostei</taxon>
        <taxon>Acanthomorphata</taxon>
        <taxon>Carangaria</taxon>
        <taxon>Pleuronectiformes</taxon>
        <taxon>Pleuronectoidei</taxon>
        <taxon>Pleuronectidae</taxon>
        <taxon>Pleuronectes</taxon>
    </lineage>
</organism>
<gene>
    <name evidence="2" type="ORF">PLEPLA_LOCUS38574</name>
</gene>
<evidence type="ECO:0000256" key="1">
    <source>
        <dbReference type="SAM" id="Phobius"/>
    </source>
</evidence>
<comment type="caution">
    <text evidence="2">The sequence shown here is derived from an EMBL/GenBank/DDBJ whole genome shotgun (WGS) entry which is preliminary data.</text>
</comment>
<dbReference type="Proteomes" id="UP001153269">
    <property type="component" value="Unassembled WGS sequence"/>
</dbReference>
<protein>
    <submittedName>
        <fullName evidence="2">Uncharacterized protein</fullName>
    </submittedName>
</protein>
<keyword evidence="1" id="KW-1133">Transmembrane helix</keyword>
<dbReference type="AlphaFoldDB" id="A0A9N7VK97"/>
<evidence type="ECO:0000313" key="3">
    <source>
        <dbReference type="Proteomes" id="UP001153269"/>
    </source>
</evidence>
<keyword evidence="1" id="KW-0812">Transmembrane</keyword>
<feature type="transmembrane region" description="Helical" evidence="1">
    <location>
        <begin position="20"/>
        <end position="36"/>
    </location>
</feature>